<dbReference type="AlphaFoldDB" id="A0A3D9FW56"/>
<keyword evidence="3" id="KW-1185">Reference proteome</keyword>
<feature type="signal peptide" evidence="1">
    <location>
        <begin position="1"/>
        <end position="17"/>
    </location>
</feature>
<dbReference type="RefSeq" id="WP_115887842.1">
    <property type="nucleotide sequence ID" value="NZ_QRDQ01000008.1"/>
</dbReference>
<evidence type="ECO:0008006" key="4">
    <source>
        <dbReference type="Google" id="ProtNLM"/>
    </source>
</evidence>
<dbReference type="Proteomes" id="UP000257004">
    <property type="component" value="Unassembled WGS sequence"/>
</dbReference>
<dbReference type="EMBL" id="QRDQ01000008">
    <property type="protein sequence ID" value="RED24991.1"/>
    <property type="molecule type" value="Genomic_DNA"/>
</dbReference>
<accession>A0A3D9FW56</accession>
<gene>
    <name evidence="2" type="ORF">BD847_1730</name>
</gene>
<sequence>MKILAFVFFLFCLGSNAQIQQEFFADDVNNIELLTVNFCIDNYGKTSSVTILPEQTTYKNQANINQVVEYRKSIEYYPDSKLRNNCYDYTFRFVNPKYKNKKIEDSKISMCKEFKNGTFKYNDGSFPNLTIERDHNYQTEKSHDHFSKYKIDWINDTNYVLTFLEVSDKDSSYLIGEKIYVEIIDILDDGSYVYKSNLLDRTFTTGIIKRIN</sequence>
<protein>
    <recommendedName>
        <fullName evidence="4">GLPGLI family protein</fullName>
    </recommendedName>
</protein>
<name>A0A3D9FW56_9FLAO</name>
<organism evidence="2 3">
    <name type="scientific">Flavobacterium cutihirudinis</name>
    <dbReference type="NCBI Taxonomy" id="1265740"/>
    <lineage>
        <taxon>Bacteria</taxon>
        <taxon>Pseudomonadati</taxon>
        <taxon>Bacteroidota</taxon>
        <taxon>Flavobacteriia</taxon>
        <taxon>Flavobacteriales</taxon>
        <taxon>Flavobacteriaceae</taxon>
        <taxon>Flavobacterium</taxon>
    </lineage>
</organism>
<evidence type="ECO:0000313" key="2">
    <source>
        <dbReference type="EMBL" id="RED24991.1"/>
    </source>
</evidence>
<feature type="chain" id="PRO_5017614174" description="GLPGLI family protein" evidence="1">
    <location>
        <begin position="18"/>
        <end position="212"/>
    </location>
</feature>
<dbReference type="OrthoDB" id="1347825at2"/>
<evidence type="ECO:0000256" key="1">
    <source>
        <dbReference type="SAM" id="SignalP"/>
    </source>
</evidence>
<proteinExistence type="predicted"/>
<keyword evidence="1" id="KW-0732">Signal</keyword>
<evidence type="ECO:0000313" key="3">
    <source>
        <dbReference type="Proteomes" id="UP000257004"/>
    </source>
</evidence>
<comment type="caution">
    <text evidence="2">The sequence shown here is derived from an EMBL/GenBank/DDBJ whole genome shotgun (WGS) entry which is preliminary data.</text>
</comment>
<reference evidence="2 3" key="1">
    <citation type="submission" date="2018-07" db="EMBL/GenBank/DDBJ databases">
        <title>Genomic Encyclopedia of Archaeal and Bacterial Type Strains, Phase II (KMG-II): from individual species to whole genera.</title>
        <authorList>
            <person name="Goeker M."/>
        </authorList>
    </citation>
    <scope>NUCLEOTIDE SEQUENCE [LARGE SCALE GENOMIC DNA]</scope>
    <source>
        <strain evidence="2 3">DSM 25795</strain>
    </source>
</reference>